<accession>A0A426ZX84</accession>
<sequence>MAKESARLGSARVNKVVHVGRNMDDAQLGRASGGVVAPALGPILHEVLIVHSAGVRCVMGGVAPNAVARRSRLVRLEMSMSSFKISIG</sequence>
<reference evidence="1 2" key="1">
    <citation type="journal article" date="2014" name="Agronomy (Basel)">
        <title>A Draft Genome Sequence for Ensete ventricosum, the Drought-Tolerant Tree Against Hunger.</title>
        <authorList>
            <person name="Harrison J."/>
            <person name="Moore K.A."/>
            <person name="Paszkiewicz K."/>
            <person name="Jones T."/>
            <person name="Grant M."/>
            <person name="Ambacheew D."/>
            <person name="Muzemil S."/>
            <person name="Studholme D.J."/>
        </authorList>
    </citation>
    <scope>NUCLEOTIDE SEQUENCE [LARGE SCALE GENOMIC DNA]</scope>
</reference>
<dbReference type="EMBL" id="AMZH03004647">
    <property type="protein sequence ID" value="RRT68584.1"/>
    <property type="molecule type" value="Genomic_DNA"/>
</dbReference>
<comment type="caution">
    <text evidence="1">The sequence shown here is derived from an EMBL/GenBank/DDBJ whole genome shotgun (WGS) entry which is preliminary data.</text>
</comment>
<dbReference type="AlphaFoldDB" id="A0A426ZX84"/>
<name>A0A426ZX84_ENSVE</name>
<organism evidence="1 2">
    <name type="scientific">Ensete ventricosum</name>
    <name type="common">Abyssinian banana</name>
    <name type="synonym">Musa ensete</name>
    <dbReference type="NCBI Taxonomy" id="4639"/>
    <lineage>
        <taxon>Eukaryota</taxon>
        <taxon>Viridiplantae</taxon>
        <taxon>Streptophyta</taxon>
        <taxon>Embryophyta</taxon>
        <taxon>Tracheophyta</taxon>
        <taxon>Spermatophyta</taxon>
        <taxon>Magnoliopsida</taxon>
        <taxon>Liliopsida</taxon>
        <taxon>Zingiberales</taxon>
        <taxon>Musaceae</taxon>
        <taxon>Ensete</taxon>
    </lineage>
</organism>
<protein>
    <submittedName>
        <fullName evidence="1">Uncharacterized protein</fullName>
    </submittedName>
</protein>
<evidence type="ECO:0000313" key="2">
    <source>
        <dbReference type="Proteomes" id="UP000287651"/>
    </source>
</evidence>
<evidence type="ECO:0000313" key="1">
    <source>
        <dbReference type="EMBL" id="RRT68584.1"/>
    </source>
</evidence>
<gene>
    <name evidence="1" type="ORF">B296_00007937</name>
</gene>
<proteinExistence type="predicted"/>
<dbReference type="Proteomes" id="UP000287651">
    <property type="component" value="Unassembled WGS sequence"/>
</dbReference>